<gene>
    <name evidence="10" type="ORF">Cgig2_017210</name>
</gene>
<feature type="region of interest" description="Disordered" evidence="8">
    <location>
        <begin position="24"/>
        <end position="59"/>
    </location>
</feature>
<keyword evidence="5" id="KW-0418">Kinase</keyword>
<dbReference type="CDD" id="cd05117">
    <property type="entry name" value="STKc_CAMK"/>
    <property type="match status" value="1"/>
</dbReference>
<evidence type="ECO:0000259" key="9">
    <source>
        <dbReference type="PROSITE" id="PS50011"/>
    </source>
</evidence>
<dbReference type="FunFam" id="1.10.238.10:FF:000085">
    <property type="entry name" value="CDPK-related kinase 1"/>
    <property type="match status" value="1"/>
</dbReference>
<feature type="compositionally biased region" description="Polar residues" evidence="8">
    <location>
        <begin position="24"/>
        <end position="34"/>
    </location>
</feature>
<dbReference type="FunFam" id="1.10.510.10:FF:000111">
    <property type="entry name" value="CDPK-related kinase 1"/>
    <property type="match status" value="1"/>
</dbReference>
<dbReference type="InterPro" id="IPR017441">
    <property type="entry name" value="Protein_kinase_ATP_BS"/>
</dbReference>
<evidence type="ECO:0000256" key="4">
    <source>
        <dbReference type="ARBA" id="ARBA00022741"/>
    </source>
</evidence>
<dbReference type="Pfam" id="PF00069">
    <property type="entry name" value="Pkinase"/>
    <property type="match status" value="1"/>
</dbReference>
<dbReference type="InterPro" id="IPR011992">
    <property type="entry name" value="EF-hand-dom_pair"/>
</dbReference>
<dbReference type="EMBL" id="JAKOGI010000124">
    <property type="protein sequence ID" value="KAJ8443217.1"/>
    <property type="molecule type" value="Genomic_DNA"/>
</dbReference>
<evidence type="ECO:0000256" key="3">
    <source>
        <dbReference type="ARBA" id="ARBA00022679"/>
    </source>
</evidence>
<organism evidence="10 11">
    <name type="scientific">Carnegiea gigantea</name>
    <dbReference type="NCBI Taxonomy" id="171969"/>
    <lineage>
        <taxon>Eukaryota</taxon>
        <taxon>Viridiplantae</taxon>
        <taxon>Streptophyta</taxon>
        <taxon>Embryophyta</taxon>
        <taxon>Tracheophyta</taxon>
        <taxon>Spermatophyta</taxon>
        <taxon>Magnoliopsida</taxon>
        <taxon>eudicotyledons</taxon>
        <taxon>Gunneridae</taxon>
        <taxon>Pentapetalae</taxon>
        <taxon>Caryophyllales</taxon>
        <taxon>Cactineae</taxon>
        <taxon>Cactaceae</taxon>
        <taxon>Cactoideae</taxon>
        <taxon>Echinocereeae</taxon>
        <taxon>Carnegiea</taxon>
    </lineage>
</organism>
<dbReference type="SUPFAM" id="SSF47473">
    <property type="entry name" value="EF-hand"/>
    <property type="match status" value="1"/>
</dbReference>
<dbReference type="PROSITE" id="PS00107">
    <property type="entry name" value="PROTEIN_KINASE_ATP"/>
    <property type="match status" value="1"/>
</dbReference>
<keyword evidence="11" id="KW-1185">Reference proteome</keyword>
<comment type="similarity">
    <text evidence="1">Belongs to the protein kinase superfamily. CAMK Ser/Thr protein kinase family. CaMK subfamily.</text>
</comment>
<dbReference type="SUPFAM" id="SSF56112">
    <property type="entry name" value="Protein kinase-like (PK-like)"/>
    <property type="match status" value="1"/>
</dbReference>
<dbReference type="InterPro" id="IPR011009">
    <property type="entry name" value="Kinase-like_dom_sf"/>
</dbReference>
<feature type="domain" description="Protein kinase" evidence="9">
    <location>
        <begin position="124"/>
        <end position="399"/>
    </location>
</feature>
<dbReference type="InterPro" id="IPR008271">
    <property type="entry name" value="Ser/Thr_kinase_AS"/>
</dbReference>
<dbReference type="PROSITE" id="PS00108">
    <property type="entry name" value="PROTEIN_KINASE_ST"/>
    <property type="match status" value="1"/>
</dbReference>
<keyword evidence="4 7" id="KW-0547">Nucleotide-binding</keyword>
<dbReference type="PROSITE" id="PS50011">
    <property type="entry name" value="PROTEIN_KINASE_DOM"/>
    <property type="match status" value="1"/>
</dbReference>
<dbReference type="InterPro" id="IPR050205">
    <property type="entry name" value="CDPK_Ser/Thr_kinases"/>
</dbReference>
<evidence type="ECO:0000256" key="8">
    <source>
        <dbReference type="SAM" id="MobiDB-lite"/>
    </source>
</evidence>
<dbReference type="GO" id="GO:0005524">
    <property type="term" value="F:ATP binding"/>
    <property type="evidence" value="ECO:0007669"/>
    <property type="project" value="UniProtKB-UniRule"/>
</dbReference>
<evidence type="ECO:0000256" key="7">
    <source>
        <dbReference type="PROSITE-ProRule" id="PRU10141"/>
    </source>
</evidence>
<sequence length="614" mass="69069">MGLCHAKPIEIPETQFESHVISGDNQPISSTTEVGKTPQFPFYSPSPLPSGFKNSPANSSVTSTPLRFFKRPFPPPSPAKHIRALLARRHGSIKPNEASIPEGSECDIGLDKNFGFPKQFENHYELGEEVGRGHFGFTCSAKGKRGSLKGQDVAVKVIPKAKWENLSFHTVEFCGILAFCLKKSFFFCQMTTAIAIEDVRREVKILRALTGHKNLVQFYEAYEDGDNVYVVMEGGKFSEEDAKVVMVQILSVVAYCHLQGVVHRDLKPENFLFASKGDNSPLKAIDFGLSDYVKPDERLNDIVGSAYYVAPEVLHRSYGTEADMWSIGVIAYILLCGSRPFWARTESGIFRAVLKAEPSFDEAPWPSLSPDAVDFVKRLLNKDYRKRLTAAQALSHPWLSSFQDIKIPQDMIIYRLVRAYICSTSLRKAALGALAKTLTVPQLAYLKEQFQMLSPSKNGHISMQNYKTAILRSFTDAMRDSRVIEFVNTVSTLQYRKMDFEEFCAASISVHQLEAMDTWEQHARCAYELFEKDGNRPIMIEELASSVKNCKQWRFCCVYGTYNSPPLNQELGLSPSVPVHVVLQDWIRHSDGKLSFLGFVRLLHGLSSRAFHKA</sequence>
<keyword evidence="3" id="KW-0808">Transferase</keyword>
<evidence type="ECO:0000313" key="10">
    <source>
        <dbReference type="EMBL" id="KAJ8443217.1"/>
    </source>
</evidence>
<reference evidence="10" key="1">
    <citation type="submission" date="2022-04" db="EMBL/GenBank/DDBJ databases">
        <title>Carnegiea gigantea Genome sequencing and assembly v2.</title>
        <authorList>
            <person name="Copetti D."/>
            <person name="Sanderson M.J."/>
            <person name="Burquez A."/>
            <person name="Wojciechowski M.F."/>
        </authorList>
    </citation>
    <scope>NUCLEOTIDE SEQUENCE</scope>
    <source>
        <strain evidence="10">SGP5-SGP5p</strain>
        <tissue evidence="10">Aerial part</tissue>
    </source>
</reference>
<evidence type="ECO:0000313" key="11">
    <source>
        <dbReference type="Proteomes" id="UP001153076"/>
    </source>
</evidence>
<evidence type="ECO:0000256" key="2">
    <source>
        <dbReference type="ARBA" id="ARBA00022527"/>
    </source>
</evidence>
<dbReference type="GO" id="GO:0004674">
    <property type="term" value="F:protein serine/threonine kinase activity"/>
    <property type="evidence" value="ECO:0007669"/>
    <property type="project" value="UniProtKB-KW"/>
</dbReference>
<evidence type="ECO:0000256" key="5">
    <source>
        <dbReference type="ARBA" id="ARBA00022777"/>
    </source>
</evidence>
<dbReference type="Gene3D" id="1.10.510.10">
    <property type="entry name" value="Transferase(Phosphotransferase) domain 1"/>
    <property type="match status" value="1"/>
</dbReference>
<dbReference type="OrthoDB" id="40902at2759"/>
<evidence type="ECO:0000256" key="6">
    <source>
        <dbReference type="ARBA" id="ARBA00022840"/>
    </source>
</evidence>
<dbReference type="Gene3D" id="3.30.200.20">
    <property type="entry name" value="Phosphorylase Kinase, domain 1"/>
    <property type="match status" value="1"/>
</dbReference>
<keyword evidence="2" id="KW-0723">Serine/threonine-protein kinase</keyword>
<feature type="binding site" evidence="7">
    <location>
        <position position="156"/>
    </location>
    <ligand>
        <name>ATP</name>
        <dbReference type="ChEBI" id="CHEBI:30616"/>
    </ligand>
</feature>
<evidence type="ECO:0000256" key="1">
    <source>
        <dbReference type="ARBA" id="ARBA00005354"/>
    </source>
</evidence>
<dbReference type="Gene3D" id="1.10.238.10">
    <property type="entry name" value="EF-hand"/>
    <property type="match status" value="1"/>
</dbReference>
<accession>A0A9Q1QIA0</accession>
<comment type="caution">
    <text evidence="10">The sequence shown here is derived from an EMBL/GenBank/DDBJ whole genome shotgun (WGS) entry which is preliminary data.</text>
</comment>
<keyword evidence="6 7" id="KW-0067">ATP-binding</keyword>
<proteinExistence type="inferred from homology"/>
<name>A0A9Q1QIA0_9CARY</name>
<dbReference type="InterPro" id="IPR000719">
    <property type="entry name" value="Prot_kinase_dom"/>
</dbReference>
<dbReference type="AlphaFoldDB" id="A0A9Q1QIA0"/>
<protein>
    <recommendedName>
        <fullName evidence="9">Protein kinase domain-containing protein</fullName>
    </recommendedName>
</protein>
<dbReference type="PANTHER" id="PTHR24349">
    <property type="entry name" value="SERINE/THREONINE-PROTEIN KINASE"/>
    <property type="match status" value="1"/>
</dbReference>
<dbReference type="SMART" id="SM00220">
    <property type="entry name" value="S_TKc"/>
    <property type="match status" value="1"/>
</dbReference>
<dbReference type="Proteomes" id="UP001153076">
    <property type="component" value="Unassembled WGS sequence"/>
</dbReference>